<evidence type="ECO:0000313" key="2">
    <source>
        <dbReference type="EMBL" id="ANY81224.1"/>
    </source>
</evidence>
<dbReference type="AlphaFoldDB" id="A0A1B2EMM8"/>
<feature type="chain" id="PRO_5008536035" description="Large exoprotein involved in heme utilization or adhesion" evidence="1">
    <location>
        <begin position="24"/>
        <end position="123"/>
    </location>
</feature>
<organism evidence="2">
    <name type="scientific">Microvirga ossetica</name>
    <dbReference type="NCBI Taxonomy" id="1882682"/>
    <lineage>
        <taxon>Bacteria</taxon>
        <taxon>Pseudomonadati</taxon>
        <taxon>Pseudomonadota</taxon>
        <taxon>Alphaproteobacteria</taxon>
        <taxon>Hyphomicrobiales</taxon>
        <taxon>Methylobacteriaceae</taxon>
        <taxon>Microvirga</taxon>
    </lineage>
</organism>
<protein>
    <recommendedName>
        <fullName evidence="3">Large exoprotein involved in heme utilization or adhesion</fullName>
    </recommendedName>
</protein>
<dbReference type="KEGG" id="moc:BB934_25900"/>
<evidence type="ECO:0008006" key="3">
    <source>
        <dbReference type="Google" id="ProtNLM"/>
    </source>
</evidence>
<dbReference type="OrthoDB" id="7933613at2"/>
<proteinExistence type="predicted"/>
<gene>
    <name evidence="2" type="ORF">BB934_25900</name>
</gene>
<keyword evidence="1" id="KW-0732">Signal</keyword>
<dbReference type="RefSeq" id="WP_099512290.1">
    <property type="nucleotide sequence ID" value="NZ_CP016616.1"/>
</dbReference>
<evidence type="ECO:0000256" key="1">
    <source>
        <dbReference type="SAM" id="SignalP"/>
    </source>
</evidence>
<reference evidence="2" key="1">
    <citation type="submission" date="2016-07" db="EMBL/GenBank/DDBJ databases">
        <title>Microvirga ossetica sp. nov. a new species of rhizobia isolated from root nodules of the legume species Vicia alpestris Steven originated from North Ossetia region in the Caucasus.</title>
        <authorList>
            <person name="Safronova V.I."/>
            <person name="Kuznetsova I.G."/>
            <person name="Sazanova A.L."/>
            <person name="Belimov A."/>
            <person name="Andronov E."/>
            <person name="Osledkin Y.S."/>
            <person name="Onishchuk O.P."/>
            <person name="Kurchak O.N."/>
            <person name="Shaposhnikov A.I."/>
            <person name="Willems A."/>
            <person name="Tikhonovich I.A."/>
        </authorList>
    </citation>
    <scope>NUCLEOTIDE SEQUENCE [LARGE SCALE GENOMIC DNA]</scope>
    <source>
        <strain evidence="2">V5/3M</strain>
    </source>
</reference>
<dbReference type="EMBL" id="CP016616">
    <property type="protein sequence ID" value="ANY81224.1"/>
    <property type="molecule type" value="Genomic_DNA"/>
</dbReference>
<accession>A0A1B2EMM8</accession>
<sequence length="123" mass="13254">MNRLLVSLFLAAPLIPVSTTCMAQSQFDGRWSVRAIPEKGACRRAHDYTVVVENGVPRNAVSRRTTDRATGGLEPDGHVRVSLQRDRARVAITGKLAGRSGSGTWTLAGSMACSGRWTASKWG</sequence>
<feature type="signal peptide" evidence="1">
    <location>
        <begin position="1"/>
        <end position="23"/>
    </location>
</feature>
<name>A0A1B2EMM8_9HYPH</name>